<protein>
    <submittedName>
        <fullName evidence="2">Uncharacterized protein</fullName>
    </submittedName>
</protein>
<keyword evidence="3" id="KW-1185">Reference proteome</keyword>
<dbReference type="AlphaFoldDB" id="A0A0C2I6Y5"/>
<name>A0A0C2I6Y5_THEKT</name>
<dbReference type="EMBL" id="JWZT01005390">
    <property type="protein sequence ID" value="KII60963.1"/>
    <property type="molecule type" value="Genomic_DNA"/>
</dbReference>
<dbReference type="EMBL" id="JWZT01005390">
    <property type="protein sequence ID" value="KII60962.1"/>
    <property type="molecule type" value="Genomic_DNA"/>
</dbReference>
<evidence type="ECO:0000313" key="3">
    <source>
        <dbReference type="Proteomes" id="UP000031668"/>
    </source>
</evidence>
<evidence type="ECO:0000313" key="2">
    <source>
        <dbReference type="EMBL" id="KII60963.1"/>
    </source>
</evidence>
<dbReference type="Proteomes" id="UP000031668">
    <property type="component" value="Unassembled WGS sequence"/>
</dbReference>
<comment type="caution">
    <text evidence="2">The sequence shown here is derived from an EMBL/GenBank/DDBJ whole genome shotgun (WGS) entry which is preliminary data.</text>
</comment>
<gene>
    <name evidence="1" type="ORF">RF11_13935</name>
    <name evidence="2" type="ORF">RF11_13936</name>
</gene>
<sequence>MVTLYFTLLPESMTYRFYKQNVLQSSSWKRFRERNTTGCPYNYSDERLSDLNQFKDPNKRQWVSKRASKLCLLTVKYISPNRILLKDETATITGHLCPSVIKSTIFSNVALCVDRVNRVVIKV</sequence>
<evidence type="ECO:0000313" key="1">
    <source>
        <dbReference type="EMBL" id="KII60962.1"/>
    </source>
</evidence>
<accession>A0A0C2I6Y5</accession>
<proteinExistence type="predicted"/>
<reference evidence="2 3" key="1">
    <citation type="journal article" date="2014" name="Genome Biol. Evol.">
        <title>The genome of the myxosporean Thelohanellus kitauei shows adaptations to nutrient acquisition within its fish host.</title>
        <authorList>
            <person name="Yang Y."/>
            <person name="Xiong J."/>
            <person name="Zhou Z."/>
            <person name="Huo F."/>
            <person name="Miao W."/>
            <person name="Ran C."/>
            <person name="Liu Y."/>
            <person name="Zhang J."/>
            <person name="Feng J."/>
            <person name="Wang M."/>
            <person name="Wang M."/>
            <person name="Wang L."/>
            <person name="Yao B."/>
        </authorList>
    </citation>
    <scope>NUCLEOTIDE SEQUENCE [LARGE SCALE GENOMIC DNA]</scope>
    <source>
        <strain evidence="2">Wuqing</strain>
    </source>
</reference>
<organism evidence="2 3">
    <name type="scientific">Thelohanellus kitauei</name>
    <name type="common">Myxosporean</name>
    <dbReference type="NCBI Taxonomy" id="669202"/>
    <lineage>
        <taxon>Eukaryota</taxon>
        <taxon>Metazoa</taxon>
        <taxon>Cnidaria</taxon>
        <taxon>Myxozoa</taxon>
        <taxon>Myxosporea</taxon>
        <taxon>Bivalvulida</taxon>
        <taxon>Platysporina</taxon>
        <taxon>Myxobolidae</taxon>
        <taxon>Thelohanellus</taxon>
    </lineage>
</organism>